<proteinExistence type="predicted"/>
<gene>
    <name evidence="1" type="primary">NCL1_43948</name>
    <name evidence="1" type="ORF">TNIN_417751</name>
</gene>
<evidence type="ECO:0000313" key="1">
    <source>
        <dbReference type="EMBL" id="GFS65985.1"/>
    </source>
</evidence>
<dbReference type="OrthoDB" id="6494175at2759"/>
<reference evidence="1" key="1">
    <citation type="submission" date="2020-08" db="EMBL/GenBank/DDBJ databases">
        <title>Multicomponent nature underlies the extraordinary mechanical properties of spider dragline silk.</title>
        <authorList>
            <person name="Kono N."/>
            <person name="Nakamura H."/>
            <person name="Mori M."/>
            <person name="Yoshida Y."/>
            <person name="Ohtoshi R."/>
            <person name="Malay A.D."/>
            <person name="Moran D.A.P."/>
            <person name="Tomita M."/>
            <person name="Numata K."/>
            <person name="Arakawa K."/>
        </authorList>
    </citation>
    <scope>NUCLEOTIDE SEQUENCE</scope>
</reference>
<comment type="caution">
    <text evidence="1">The sequence shown here is derived from an EMBL/GenBank/DDBJ whole genome shotgun (WGS) entry which is preliminary data.</text>
</comment>
<dbReference type="InterPro" id="IPR036397">
    <property type="entry name" value="RNaseH_sf"/>
</dbReference>
<organism evidence="1 2">
    <name type="scientific">Trichonephila inaurata madagascariensis</name>
    <dbReference type="NCBI Taxonomy" id="2747483"/>
    <lineage>
        <taxon>Eukaryota</taxon>
        <taxon>Metazoa</taxon>
        <taxon>Ecdysozoa</taxon>
        <taxon>Arthropoda</taxon>
        <taxon>Chelicerata</taxon>
        <taxon>Arachnida</taxon>
        <taxon>Araneae</taxon>
        <taxon>Araneomorphae</taxon>
        <taxon>Entelegynae</taxon>
        <taxon>Araneoidea</taxon>
        <taxon>Nephilidae</taxon>
        <taxon>Trichonephila</taxon>
        <taxon>Trichonephila inaurata</taxon>
    </lineage>
</organism>
<sequence length="118" mass="13255">MKLIFRFIPITVASGLRQIYECTQRNYCIPSITVWCEFTGSFIIGPLFFETQCSVNGWKTVTVIAQRCLMLLREKVVPCLGETAALSTAKFIQDGATSHTANPVKEFLIQTFGEEKNP</sequence>
<accession>A0A8X6JFC4</accession>
<name>A0A8X6JFC4_9ARAC</name>
<dbReference type="GO" id="GO:0003676">
    <property type="term" value="F:nucleic acid binding"/>
    <property type="evidence" value="ECO:0007669"/>
    <property type="project" value="InterPro"/>
</dbReference>
<dbReference type="Gene3D" id="3.30.420.10">
    <property type="entry name" value="Ribonuclease H-like superfamily/Ribonuclease H"/>
    <property type="match status" value="1"/>
</dbReference>
<protein>
    <submittedName>
        <fullName evidence="1">Uncharacterized protein</fullName>
    </submittedName>
</protein>
<keyword evidence="2" id="KW-1185">Reference proteome</keyword>
<dbReference type="EMBL" id="BMAV01028217">
    <property type="protein sequence ID" value="GFS65985.1"/>
    <property type="molecule type" value="Genomic_DNA"/>
</dbReference>
<dbReference type="AlphaFoldDB" id="A0A8X6JFC4"/>
<dbReference type="Proteomes" id="UP000886998">
    <property type="component" value="Unassembled WGS sequence"/>
</dbReference>
<evidence type="ECO:0000313" key="2">
    <source>
        <dbReference type="Proteomes" id="UP000886998"/>
    </source>
</evidence>